<keyword evidence="8" id="KW-1185">Reference proteome</keyword>
<evidence type="ECO:0000313" key="8">
    <source>
        <dbReference type="Proteomes" id="UP001158049"/>
    </source>
</evidence>
<dbReference type="CDD" id="cd06330">
    <property type="entry name" value="PBP1_As_SBP-like"/>
    <property type="match status" value="1"/>
</dbReference>
<evidence type="ECO:0000256" key="5">
    <source>
        <dbReference type="SAM" id="SignalP"/>
    </source>
</evidence>
<name>A0ABY1QU09_9BURK</name>
<proteinExistence type="inferred from homology"/>
<evidence type="ECO:0000259" key="6">
    <source>
        <dbReference type="Pfam" id="PF13458"/>
    </source>
</evidence>
<dbReference type="PANTHER" id="PTHR30483:SF37">
    <property type="entry name" value="ABC TRANSPORTER SUBSTRATE-BINDING PROTEIN"/>
    <property type="match status" value="1"/>
</dbReference>
<keyword evidence="3 5" id="KW-0732">Signal</keyword>
<feature type="domain" description="Leucine-binding protein" evidence="6">
    <location>
        <begin position="27"/>
        <end position="367"/>
    </location>
</feature>
<comment type="caution">
    <text evidence="7">The sequence shown here is derived from an EMBL/GenBank/DDBJ whole genome shotgun (WGS) entry which is preliminary data.</text>
</comment>
<keyword evidence="2" id="KW-0813">Transport</keyword>
<dbReference type="Proteomes" id="UP001158049">
    <property type="component" value="Unassembled WGS sequence"/>
</dbReference>
<dbReference type="InterPro" id="IPR028081">
    <property type="entry name" value="Leu-bd"/>
</dbReference>
<dbReference type="InterPro" id="IPR000709">
    <property type="entry name" value="Leu_Ile_Val-bd"/>
</dbReference>
<feature type="signal peptide" evidence="5">
    <location>
        <begin position="1"/>
        <end position="24"/>
    </location>
</feature>
<evidence type="ECO:0000256" key="4">
    <source>
        <dbReference type="ARBA" id="ARBA00022970"/>
    </source>
</evidence>
<gene>
    <name evidence="7" type="ORF">SAMN06295970_1393</name>
</gene>
<evidence type="ECO:0000256" key="2">
    <source>
        <dbReference type="ARBA" id="ARBA00022448"/>
    </source>
</evidence>
<dbReference type="RefSeq" id="WP_430438561.1">
    <property type="nucleotide sequence ID" value="NZ_FXUL01000039.1"/>
</dbReference>
<dbReference type="PRINTS" id="PR00337">
    <property type="entry name" value="LEUILEVALBP"/>
</dbReference>
<dbReference type="InterPro" id="IPR028082">
    <property type="entry name" value="Peripla_BP_I"/>
</dbReference>
<dbReference type="Gene3D" id="3.40.50.2300">
    <property type="match status" value="2"/>
</dbReference>
<evidence type="ECO:0000313" key="7">
    <source>
        <dbReference type="EMBL" id="SMP80826.1"/>
    </source>
</evidence>
<dbReference type="Pfam" id="PF13458">
    <property type="entry name" value="Peripla_BP_6"/>
    <property type="match status" value="1"/>
</dbReference>
<dbReference type="PANTHER" id="PTHR30483">
    <property type="entry name" value="LEUCINE-SPECIFIC-BINDING PROTEIN"/>
    <property type="match status" value="1"/>
</dbReference>
<accession>A0ABY1QU09</accession>
<dbReference type="InterPro" id="IPR051010">
    <property type="entry name" value="BCAA_transport"/>
</dbReference>
<sequence>MNFRYSVLYAAIVAVTGSVGMAHAADTIKIGEINSYKAQAAFLEPYKKGMEMALEQVNAGGGIMGRKLELITRDDNANPGDAVRVAEELISREKVDVLMGTFLSNTGLAVTDFAKQKKFFFLAAEPLSDKIVWQSGNRYTFRLRPSTYMQVAMLVPEAVKMKKKRWAVVYPNYEYGQSSVATFKKLMKEQQPDVEFVGEQAPALGKIDAGAVTQALVDAKPDGIFNALFAADLAKFVREGSTRGLFKDRAVVSLLSGEPEYLDPLKDEAPAGWVVTGYPWQTIATPEHKAFLDTYQKKYGTHPRLGSVVGYSAVMSMAAGIKKANSTDSEKLADAFKGLEVDTPMGRITYRAQDHQSTMGAYVGALAVKDGKGVMENAVYKDGAKFMPSDAEVKAVRAAD</sequence>
<organism evidence="7 8">
    <name type="scientific">Noviherbaspirillum suwonense</name>
    <dbReference type="NCBI Taxonomy" id="1224511"/>
    <lineage>
        <taxon>Bacteria</taxon>
        <taxon>Pseudomonadati</taxon>
        <taxon>Pseudomonadota</taxon>
        <taxon>Betaproteobacteria</taxon>
        <taxon>Burkholderiales</taxon>
        <taxon>Oxalobacteraceae</taxon>
        <taxon>Noviherbaspirillum</taxon>
    </lineage>
</organism>
<protein>
    <submittedName>
        <fullName evidence="7">Branched-chain amino acid transport system substrate-binding protein</fullName>
    </submittedName>
</protein>
<feature type="chain" id="PRO_5047192909" evidence="5">
    <location>
        <begin position="25"/>
        <end position="400"/>
    </location>
</feature>
<dbReference type="EMBL" id="FXUL01000039">
    <property type="protein sequence ID" value="SMP80826.1"/>
    <property type="molecule type" value="Genomic_DNA"/>
</dbReference>
<dbReference type="SUPFAM" id="SSF53822">
    <property type="entry name" value="Periplasmic binding protein-like I"/>
    <property type="match status" value="1"/>
</dbReference>
<reference evidence="7 8" key="1">
    <citation type="submission" date="2017-05" db="EMBL/GenBank/DDBJ databases">
        <authorList>
            <person name="Varghese N."/>
            <person name="Submissions S."/>
        </authorList>
    </citation>
    <scope>NUCLEOTIDE SEQUENCE [LARGE SCALE GENOMIC DNA]</scope>
    <source>
        <strain evidence="7 8">DSM 26001</strain>
    </source>
</reference>
<comment type="similarity">
    <text evidence="1">Belongs to the leucine-binding protein family.</text>
</comment>
<keyword evidence="4" id="KW-0029">Amino-acid transport</keyword>
<evidence type="ECO:0000256" key="1">
    <source>
        <dbReference type="ARBA" id="ARBA00010062"/>
    </source>
</evidence>
<evidence type="ECO:0000256" key="3">
    <source>
        <dbReference type="ARBA" id="ARBA00022729"/>
    </source>
</evidence>